<sequence length="87" mass="9285">MGRFLEFLGGAIVIGTLVLLAMTLVPAPDVKTLVAVLPWAFPAIAGGLLLVAFGAMLDHLAAIRSAADRQADIFQQLLERRNTAKKE</sequence>
<feature type="transmembrane region" description="Helical" evidence="1">
    <location>
        <begin position="39"/>
        <end position="57"/>
    </location>
</feature>
<dbReference type="Proteomes" id="UP000231987">
    <property type="component" value="Unassembled WGS sequence"/>
</dbReference>
<keyword evidence="1" id="KW-0812">Transmembrane</keyword>
<dbReference type="EMBL" id="NJGD01000009">
    <property type="protein sequence ID" value="PJR13640.1"/>
    <property type="molecule type" value="Genomic_DNA"/>
</dbReference>
<evidence type="ECO:0000313" key="2">
    <source>
        <dbReference type="EMBL" id="PJR13640.1"/>
    </source>
</evidence>
<accession>A0A2J0YZE0</accession>
<protein>
    <submittedName>
        <fullName evidence="2">Uncharacterized protein</fullName>
    </submittedName>
</protein>
<dbReference type="RefSeq" id="WP_100673200.1">
    <property type="nucleotide sequence ID" value="NZ_JBKOIJ010000001.1"/>
</dbReference>
<reference evidence="2 3" key="1">
    <citation type="submission" date="2017-06" db="EMBL/GenBank/DDBJ databases">
        <title>Ensifer strains isolated from leguminous trees and herbs display diverse denitrification phenotypes with some acting as strong N2O sinks.</title>
        <authorList>
            <person name="Woliy K."/>
            <person name="Mania D."/>
            <person name="Bakken L.R."/>
            <person name="Frostegard A."/>
        </authorList>
    </citation>
    <scope>NUCLEOTIDE SEQUENCE [LARGE SCALE GENOMIC DNA]</scope>
    <source>
        <strain evidence="2 3">AC50a</strain>
    </source>
</reference>
<dbReference type="AlphaFoldDB" id="A0A2J0YZE0"/>
<keyword evidence="1" id="KW-1133">Transmembrane helix</keyword>
<gene>
    <name evidence="2" type="ORF">CEJ86_20870</name>
</gene>
<feature type="transmembrane region" description="Helical" evidence="1">
    <location>
        <begin position="7"/>
        <end position="27"/>
    </location>
</feature>
<evidence type="ECO:0000256" key="1">
    <source>
        <dbReference type="SAM" id="Phobius"/>
    </source>
</evidence>
<organism evidence="2 3">
    <name type="scientific">Rhizobium meliloti</name>
    <name type="common">Ensifer meliloti</name>
    <name type="synonym">Sinorhizobium meliloti</name>
    <dbReference type="NCBI Taxonomy" id="382"/>
    <lineage>
        <taxon>Bacteria</taxon>
        <taxon>Pseudomonadati</taxon>
        <taxon>Pseudomonadota</taxon>
        <taxon>Alphaproteobacteria</taxon>
        <taxon>Hyphomicrobiales</taxon>
        <taxon>Rhizobiaceae</taxon>
        <taxon>Sinorhizobium/Ensifer group</taxon>
        <taxon>Sinorhizobium</taxon>
    </lineage>
</organism>
<keyword evidence="1" id="KW-0472">Membrane</keyword>
<comment type="caution">
    <text evidence="2">The sequence shown here is derived from an EMBL/GenBank/DDBJ whole genome shotgun (WGS) entry which is preliminary data.</text>
</comment>
<name>A0A2J0YZE0_RHIML</name>
<proteinExistence type="predicted"/>
<evidence type="ECO:0000313" key="3">
    <source>
        <dbReference type="Proteomes" id="UP000231987"/>
    </source>
</evidence>